<reference evidence="1" key="1">
    <citation type="submission" date="2024-03" db="EMBL/GenBank/DDBJ databases">
        <title>Novel Streptomyces species of biotechnological and ecological value are a feature of Machair soil.</title>
        <authorList>
            <person name="Prole J.R."/>
            <person name="Goodfellow M."/>
            <person name="Allenby N."/>
            <person name="Ward A.C."/>
        </authorList>
    </citation>
    <scope>NUCLEOTIDE SEQUENCE</scope>
    <source>
        <strain evidence="1">MS1.AVA.4</strain>
    </source>
</reference>
<sequence>MSRRNVLRGAALGAGAVTLPSLLTACGGGPGGDGKTVTLGSNASDPVPRKAFAEAFTAYEKQSKEGRKVKVNTVDHNTFQENINRYLQGKPDDVFMWFAGYRMQFFAKKGLLYDISDLWADFKGFSPALKDQSTGEDGKQYLTPYYYYPWAVFHRKSLFQERGYQAPKTLDEYVALAKRMQKDKLVPIAFCDKDGWPAMGTFDYINMRTNGYEFHKNLMAGKEAWNGKQVKEVFDTWRRLLPYCQQGANGRTWQEAATSLQKREAGMAVFGLPHPGAQFPDDEEQDLDFFPFPVINPEHGQDAVEAPIDGYLLAKKSKNLKNEKTLESAKDLLTWLATGRAEDIYLQHDPNNIAVSDEADISAYTPLQKKAVELVSNAKQISQFLDRDTRPDFSSTVMIPAIQKFISNPNDVDGLVNDIERQKKTIFASD</sequence>
<keyword evidence="2" id="KW-1185">Reference proteome</keyword>
<organism evidence="1 2">
    <name type="scientific">Streptomyces pratisoli</name>
    <dbReference type="NCBI Taxonomy" id="3139917"/>
    <lineage>
        <taxon>Bacteria</taxon>
        <taxon>Bacillati</taxon>
        <taxon>Actinomycetota</taxon>
        <taxon>Actinomycetes</taxon>
        <taxon>Kitasatosporales</taxon>
        <taxon>Streptomycetaceae</taxon>
        <taxon>Streptomyces</taxon>
    </lineage>
</organism>
<accession>A0ACC6QBC2</accession>
<evidence type="ECO:0000313" key="1">
    <source>
        <dbReference type="EMBL" id="MEJ8655669.1"/>
    </source>
</evidence>
<comment type="caution">
    <text evidence="1">The sequence shown here is derived from an EMBL/GenBank/DDBJ whole genome shotgun (WGS) entry which is preliminary data.</text>
</comment>
<evidence type="ECO:0000313" key="2">
    <source>
        <dbReference type="Proteomes" id="UP001375539"/>
    </source>
</evidence>
<dbReference type="EMBL" id="JBBKAI010000002">
    <property type="protein sequence ID" value="MEJ8655669.1"/>
    <property type="molecule type" value="Genomic_DNA"/>
</dbReference>
<proteinExistence type="predicted"/>
<gene>
    <name evidence="1" type="ORF">WKI58_03855</name>
</gene>
<name>A0ACC6QBC2_9ACTN</name>
<protein>
    <submittedName>
        <fullName evidence="1">ABC transporter substrate-binding protein</fullName>
    </submittedName>
</protein>
<dbReference type="Proteomes" id="UP001375539">
    <property type="component" value="Unassembled WGS sequence"/>
</dbReference>